<dbReference type="AlphaFoldDB" id="A0AB34IP59"/>
<evidence type="ECO:0000313" key="2">
    <source>
        <dbReference type="Proteomes" id="UP001515480"/>
    </source>
</evidence>
<gene>
    <name evidence="1" type="ORF">AB1Y20_011380</name>
</gene>
<dbReference type="Proteomes" id="UP001515480">
    <property type="component" value="Unassembled WGS sequence"/>
</dbReference>
<reference evidence="1 2" key="1">
    <citation type="journal article" date="2024" name="Science">
        <title>Giant polyketide synthase enzymes in the biosynthesis of giant marine polyether toxins.</title>
        <authorList>
            <person name="Fallon T.R."/>
            <person name="Shende V.V."/>
            <person name="Wierzbicki I.H."/>
            <person name="Pendleton A.L."/>
            <person name="Watervoot N.F."/>
            <person name="Auber R.P."/>
            <person name="Gonzalez D.J."/>
            <person name="Wisecaver J.H."/>
            <person name="Moore B.S."/>
        </authorList>
    </citation>
    <scope>NUCLEOTIDE SEQUENCE [LARGE SCALE GENOMIC DNA]</scope>
    <source>
        <strain evidence="1 2">12B1</strain>
    </source>
</reference>
<accession>A0AB34IP59</accession>
<evidence type="ECO:0000313" key="1">
    <source>
        <dbReference type="EMBL" id="KAL1503328.1"/>
    </source>
</evidence>
<organism evidence="1 2">
    <name type="scientific">Prymnesium parvum</name>
    <name type="common">Toxic golden alga</name>
    <dbReference type="NCBI Taxonomy" id="97485"/>
    <lineage>
        <taxon>Eukaryota</taxon>
        <taxon>Haptista</taxon>
        <taxon>Haptophyta</taxon>
        <taxon>Prymnesiophyceae</taxon>
        <taxon>Prymnesiales</taxon>
        <taxon>Prymnesiaceae</taxon>
        <taxon>Prymnesium</taxon>
    </lineage>
</organism>
<comment type="caution">
    <text evidence="1">The sequence shown here is derived from an EMBL/GenBank/DDBJ whole genome shotgun (WGS) entry which is preliminary data.</text>
</comment>
<dbReference type="EMBL" id="JBGBPQ010000022">
    <property type="protein sequence ID" value="KAL1503328.1"/>
    <property type="molecule type" value="Genomic_DNA"/>
</dbReference>
<keyword evidence="2" id="KW-1185">Reference proteome</keyword>
<proteinExistence type="predicted"/>
<sequence>MRTLFPRQSIALARRTACAALTDSRIVAAAGRLFDSTAVSSWLPRLSSWLEFGDFASPESEGRRVCAAVCTARRASSASGRGSRVCEARGRGI</sequence>
<protein>
    <submittedName>
        <fullName evidence="1">Uncharacterized protein</fullName>
    </submittedName>
</protein>
<name>A0AB34IP59_PRYPA</name>